<evidence type="ECO:0000313" key="1">
    <source>
        <dbReference type="EMBL" id="MBW8191281.1"/>
    </source>
</evidence>
<dbReference type="EMBL" id="JAHZSS010000010">
    <property type="protein sequence ID" value="MBW8191281.1"/>
    <property type="molecule type" value="Genomic_DNA"/>
</dbReference>
<dbReference type="Proteomes" id="UP001166251">
    <property type="component" value="Unassembled WGS sequence"/>
</dbReference>
<proteinExistence type="predicted"/>
<gene>
    <name evidence="1" type="ORF">K0504_09555</name>
</gene>
<keyword evidence="2" id="KW-1185">Reference proteome</keyword>
<evidence type="ECO:0000313" key="2">
    <source>
        <dbReference type="Proteomes" id="UP001166251"/>
    </source>
</evidence>
<accession>A0ABS7EG24</accession>
<name>A0ABS7EG24_9GAMM</name>
<protein>
    <submittedName>
        <fullName evidence="1">Uncharacterized protein</fullName>
    </submittedName>
</protein>
<organism evidence="1 2">
    <name type="scientific">Neiella holothuriorum</name>
    <dbReference type="NCBI Taxonomy" id="2870530"/>
    <lineage>
        <taxon>Bacteria</taxon>
        <taxon>Pseudomonadati</taxon>
        <taxon>Pseudomonadota</taxon>
        <taxon>Gammaproteobacteria</taxon>
        <taxon>Alteromonadales</taxon>
        <taxon>Echinimonadaceae</taxon>
        <taxon>Neiella</taxon>
    </lineage>
</organism>
<comment type="caution">
    <text evidence="1">The sequence shown here is derived from an EMBL/GenBank/DDBJ whole genome shotgun (WGS) entry which is preliminary data.</text>
</comment>
<reference evidence="1" key="1">
    <citation type="submission" date="2021-07" db="EMBL/GenBank/DDBJ databases">
        <title>Neiella marina sp. nov., isolated from the intestinal content of sea cucumber Apostichopus japonicus.</title>
        <authorList>
            <person name="Bai X."/>
        </authorList>
    </citation>
    <scope>NUCLEOTIDE SEQUENCE</scope>
    <source>
        <strain evidence="1">126</strain>
    </source>
</reference>
<sequence>MSTRQDAKRSGAYLRRREKKLLRRAAALTLAADACRLHFRAKRTAKNANEMIFLA</sequence>
<dbReference type="RefSeq" id="WP_220103964.1">
    <property type="nucleotide sequence ID" value="NZ_JAHZSS010000010.1"/>
</dbReference>